<sequence length="164" mass="18158">MKPRLPNFLEVARGVLESGYGVQLHTRGGSMTPLIRGGCLLQVEQVDLKALRFGDIIVYRTGETLVAHRLIGRKGHGRNLRLLTRGDANFRRCREEVKPAQVLGRVSAVNWRRGVRLRIDSGVGRMLSLALAAAWPIPQGLFLLLSRLKAGWDCIVQSNAGPRT</sequence>
<dbReference type="SUPFAM" id="SSF51306">
    <property type="entry name" value="LexA/Signal peptidase"/>
    <property type="match status" value="1"/>
</dbReference>
<accession>A0A7C3V617</accession>
<dbReference type="EMBL" id="DTMF01000050">
    <property type="protein sequence ID" value="HGF33119.1"/>
    <property type="molecule type" value="Genomic_DNA"/>
</dbReference>
<protein>
    <recommendedName>
        <fullName evidence="2">Peptidase S24/S26A/S26B/S26C domain-containing protein</fullName>
    </recommendedName>
</protein>
<dbReference type="InterPro" id="IPR036286">
    <property type="entry name" value="LexA/Signal_pep-like_sf"/>
</dbReference>
<evidence type="ECO:0000313" key="1">
    <source>
        <dbReference type="EMBL" id="HGF33119.1"/>
    </source>
</evidence>
<organism evidence="1">
    <name type="scientific">Desulfobacca acetoxidans</name>
    <dbReference type="NCBI Taxonomy" id="60893"/>
    <lineage>
        <taxon>Bacteria</taxon>
        <taxon>Pseudomonadati</taxon>
        <taxon>Thermodesulfobacteriota</taxon>
        <taxon>Desulfobaccia</taxon>
        <taxon>Desulfobaccales</taxon>
        <taxon>Desulfobaccaceae</taxon>
        <taxon>Desulfobacca</taxon>
    </lineage>
</organism>
<comment type="caution">
    <text evidence="1">The sequence shown here is derived from an EMBL/GenBank/DDBJ whole genome shotgun (WGS) entry which is preliminary data.</text>
</comment>
<name>A0A7C3V617_9BACT</name>
<gene>
    <name evidence="1" type="ORF">ENW96_01875</name>
</gene>
<reference evidence="1" key="1">
    <citation type="journal article" date="2020" name="mSystems">
        <title>Genome- and Community-Level Interaction Insights into Carbon Utilization and Element Cycling Functions of Hydrothermarchaeota in Hydrothermal Sediment.</title>
        <authorList>
            <person name="Zhou Z."/>
            <person name="Liu Y."/>
            <person name="Xu W."/>
            <person name="Pan J."/>
            <person name="Luo Z.H."/>
            <person name="Li M."/>
        </authorList>
    </citation>
    <scope>NUCLEOTIDE SEQUENCE [LARGE SCALE GENOMIC DNA]</scope>
    <source>
        <strain evidence="1">SpSt-897</strain>
    </source>
</reference>
<dbReference type="CDD" id="cd06462">
    <property type="entry name" value="Peptidase_S24_S26"/>
    <property type="match status" value="1"/>
</dbReference>
<proteinExistence type="predicted"/>
<evidence type="ECO:0008006" key="2">
    <source>
        <dbReference type="Google" id="ProtNLM"/>
    </source>
</evidence>
<dbReference type="AlphaFoldDB" id="A0A7C3V617"/>